<dbReference type="Proteomes" id="UP000071641">
    <property type="component" value="Unassembled WGS sequence"/>
</dbReference>
<evidence type="ECO:0000313" key="1">
    <source>
        <dbReference type="EMBL" id="CZF78385.1"/>
    </source>
</evidence>
<evidence type="ECO:0000313" key="2">
    <source>
        <dbReference type="Proteomes" id="UP000071641"/>
    </source>
</evidence>
<protein>
    <submittedName>
        <fullName evidence="1">Uncharacterized protein</fullName>
    </submittedName>
</protein>
<keyword evidence="2" id="KW-1185">Reference proteome</keyword>
<sequence length="237" mass="27273">MIENFSIEFVEELKRYAIEVMQEQYISQETKRSIWVDSTRGLKQDSYLRESCLPAHFAILPMVKQVAENAGVVIGVIDPPRLNRIYHTYSHIAMFSENARINTDPEQLYHAWIKLNLDDPKSDILDITSAQARHSENGFLGKHSYKQHIEILTNPKDVYHFHAKYVRLRFSKYQDGLSPPGLAKNYLKSFATQQSVDESVVMGVKGESPLTSLLLPFVYKCLFCHYKRTITKGGQDT</sequence>
<gene>
    <name evidence="1" type="ORF">GCE9029_00805</name>
</gene>
<accession>A0A128EW45</accession>
<dbReference type="STRING" id="1796497.GCE9029_00805"/>
<reference evidence="2" key="1">
    <citation type="submission" date="2016-02" db="EMBL/GenBank/DDBJ databases">
        <authorList>
            <person name="Rodrigo-Torres Lidia"/>
            <person name="Arahal R.David."/>
        </authorList>
    </citation>
    <scope>NUCLEOTIDE SEQUENCE [LARGE SCALE GENOMIC DNA]</scope>
    <source>
        <strain evidence="2">CECT 9029</strain>
    </source>
</reference>
<dbReference type="AlphaFoldDB" id="A0A128EW45"/>
<organism evidence="1 2">
    <name type="scientific">Grimontia celer</name>
    <dbReference type="NCBI Taxonomy" id="1796497"/>
    <lineage>
        <taxon>Bacteria</taxon>
        <taxon>Pseudomonadati</taxon>
        <taxon>Pseudomonadota</taxon>
        <taxon>Gammaproteobacteria</taxon>
        <taxon>Vibrionales</taxon>
        <taxon>Vibrionaceae</taxon>
        <taxon>Grimontia</taxon>
    </lineage>
</organism>
<proteinExistence type="predicted"/>
<name>A0A128EW45_9GAMM</name>
<dbReference type="EMBL" id="FIZX01000001">
    <property type="protein sequence ID" value="CZF78385.1"/>
    <property type="molecule type" value="Genomic_DNA"/>
</dbReference>